<evidence type="ECO:0000256" key="10">
    <source>
        <dbReference type="HAMAP-Rule" id="MF_01973"/>
    </source>
</evidence>
<dbReference type="PRINTS" id="PR00830">
    <property type="entry name" value="ENDOLAPTASE"/>
</dbReference>
<comment type="catalytic activity">
    <reaction evidence="9 10 11 14">
        <text>Hydrolysis of proteins in presence of ATP.</text>
        <dbReference type="EC" id="3.4.21.53"/>
    </reaction>
</comment>
<dbReference type="InterPro" id="IPR004815">
    <property type="entry name" value="Lon_bac/euk-typ"/>
</dbReference>
<feature type="domain" description="Lon proteolytic" evidence="17">
    <location>
        <begin position="597"/>
        <end position="778"/>
    </location>
</feature>
<accession>A0A6J4TX64</accession>
<dbReference type="Gene3D" id="2.30.130.40">
    <property type="entry name" value="LON domain-like"/>
    <property type="match status" value="1"/>
</dbReference>
<dbReference type="GO" id="GO:0034605">
    <property type="term" value="P:cellular response to heat"/>
    <property type="evidence" value="ECO:0007669"/>
    <property type="project" value="UniProtKB-UniRule"/>
</dbReference>
<dbReference type="GO" id="GO:0004252">
    <property type="term" value="F:serine-type endopeptidase activity"/>
    <property type="evidence" value="ECO:0007669"/>
    <property type="project" value="UniProtKB-UniRule"/>
</dbReference>
<dbReference type="InterPro" id="IPR027417">
    <property type="entry name" value="P-loop_NTPase"/>
</dbReference>
<feature type="region of interest" description="Disordered" evidence="16">
    <location>
        <begin position="57"/>
        <end position="76"/>
    </location>
</feature>
<dbReference type="GO" id="GO:0004176">
    <property type="term" value="F:ATP-dependent peptidase activity"/>
    <property type="evidence" value="ECO:0007669"/>
    <property type="project" value="UniProtKB-UniRule"/>
</dbReference>
<comment type="function">
    <text evidence="10">ATP-dependent serine protease that mediates the selective degradation of mutant and abnormal proteins as well as certain short-lived regulatory proteins. Required for cellular homeostasis and for survival from DNA damage and developmental changes induced by stress. Degrades polypeptides processively to yield small peptide fragments that are 5 to 10 amino acids long. Binds to DNA in a double-stranded, site-specific manner.</text>
</comment>
<dbReference type="Gene3D" id="1.20.5.5270">
    <property type="match status" value="1"/>
</dbReference>
<dbReference type="GO" id="GO:0016887">
    <property type="term" value="F:ATP hydrolysis activity"/>
    <property type="evidence" value="ECO:0007669"/>
    <property type="project" value="UniProtKB-UniRule"/>
</dbReference>
<dbReference type="Gene3D" id="3.30.230.10">
    <property type="match status" value="1"/>
</dbReference>
<dbReference type="InterPro" id="IPR027065">
    <property type="entry name" value="Lon_Prtase"/>
</dbReference>
<comment type="subunit">
    <text evidence="10 11">Homohexamer. Organized in a ring with a central cavity.</text>
</comment>
<dbReference type="FunFam" id="3.40.50.300:FF:000021">
    <property type="entry name" value="Lon protease homolog"/>
    <property type="match status" value="1"/>
</dbReference>
<dbReference type="GO" id="GO:0005524">
    <property type="term" value="F:ATP binding"/>
    <property type="evidence" value="ECO:0007669"/>
    <property type="project" value="UniProtKB-UniRule"/>
</dbReference>
<feature type="domain" description="Lon N-terminal" evidence="18">
    <location>
        <begin position="14"/>
        <end position="207"/>
    </location>
</feature>
<evidence type="ECO:0000256" key="8">
    <source>
        <dbReference type="ARBA" id="ARBA00023016"/>
    </source>
</evidence>
<dbReference type="EMBL" id="CADCWF010000001">
    <property type="protein sequence ID" value="CAA9532741.1"/>
    <property type="molecule type" value="Genomic_DNA"/>
</dbReference>
<dbReference type="SUPFAM" id="SSF88697">
    <property type="entry name" value="PUA domain-like"/>
    <property type="match status" value="1"/>
</dbReference>
<evidence type="ECO:0000256" key="16">
    <source>
        <dbReference type="SAM" id="MobiDB-lite"/>
    </source>
</evidence>
<dbReference type="PANTHER" id="PTHR10046">
    <property type="entry name" value="ATP DEPENDENT LON PROTEASE FAMILY MEMBER"/>
    <property type="match status" value="1"/>
</dbReference>
<dbReference type="InterPro" id="IPR014721">
    <property type="entry name" value="Ribsml_uS5_D2-typ_fold_subgr"/>
</dbReference>
<dbReference type="InterPro" id="IPR008268">
    <property type="entry name" value="Peptidase_S16_AS"/>
</dbReference>
<keyword evidence="4 10" id="KW-0547">Nucleotide-binding</keyword>
<dbReference type="PIRSF" id="PIRSF001174">
    <property type="entry name" value="Lon_proteas"/>
    <property type="match status" value="1"/>
</dbReference>
<dbReference type="HAMAP" id="MF_01973">
    <property type="entry name" value="lon_bact"/>
    <property type="match status" value="1"/>
</dbReference>
<dbReference type="NCBIfam" id="TIGR00763">
    <property type="entry name" value="lon"/>
    <property type="match status" value="1"/>
</dbReference>
<organism evidence="19">
    <name type="scientific">uncultured Thermomicrobiales bacterium</name>
    <dbReference type="NCBI Taxonomy" id="1645740"/>
    <lineage>
        <taxon>Bacteria</taxon>
        <taxon>Pseudomonadati</taxon>
        <taxon>Thermomicrobiota</taxon>
        <taxon>Thermomicrobia</taxon>
        <taxon>Thermomicrobiales</taxon>
        <taxon>environmental samples</taxon>
    </lineage>
</organism>
<evidence type="ECO:0000256" key="4">
    <source>
        <dbReference type="ARBA" id="ARBA00022741"/>
    </source>
</evidence>
<comment type="induction">
    <text evidence="10">By heat shock.</text>
</comment>
<evidence type="ECO:0000259" key="18">
    <source>
        <dbReference type="PROSITE" id="PS51787"/>
    </source>
</evidence>
<dbReference type="SUPFAM" id="SSF52540">
    <property type="entry name" value="P-loop containing nucleoside triphosphate hydrolases"/>
    <property type="match status" value="1"/>
</dbReference>
<dbReference type="InterPro" id="IPR008269">
    <property type="entry name" value="Lon_proteolytic"/>
</dbReference>
<evidence type="ECO:0000256" key="9">
    <source>
        <dbReference type="ARBA" id="ARBA00050665"/>
    </source>
</evidence>
<dbReference type="InterPro" id="IPR027543">
    <property type="entry name" value="Lon_bac"/>
</dbReference>
<dbReference type="SMART" id="SM00464">
    <property type="entry name" value="LON"/>
    <property type="match status" value="1"/>
</dbReference>
<dbReference type="GO" id="GO:0005737">
    <property type="term" value="C:cytoplasm"/>
    <property type="evidence" value="ECO:0007669"/>
    <property type="project" value="UniProtKB-SubCell"/>
</dbReference>
<evidence type="ECO:0000259" key="17">
    <source>
        <dbReference type="PROSITE" id="PS51786"/>
    </source>
</evidence>
<dbReference type="SUPFAM" id="SSF54211">
    <property type="entry name" value="Ribosomal protein S5 domain 2-like"/>
    <property type="match status" value="1"/>
</dbReference>
<evidence type="ECO:0000256" key="5">
    <source>
        <dbReference type="ARBA" id="ARBA00022801"/>
    </source>
</evidence>
<evidence type="ECO:0000256" key="14">
    <source>
        <dbReference type="PROSITE-ProRule" id="PRU01122"/>
    </source>
</evidence>
<dbReference type="SMART" id="SM00382">
    <property type="entry name" value="AAA"/>
    <property type="match status" value="1"/>
</dbReference>
<dbReference type="PROSITE" id="PS51787">
    <property type="entry name" value="LON_N"/>
    <property type="match status" value="1"/>
</dbReference>
<dbReference type="Pfam" id="PF02190">
    <property type="entry name" value="LON_substr_bdg"/>
    <property type="match status" value="1"/>
</dbReference>
<evidence type="ECO:0000256" key="13">
    <source>
        <dbReference type="PIRSR" id="PIRSR001174-2"/>
    </source>
</evidence>
<evidence type="ECO:0000256" key="2">
    <source>
        <dbReference type="ARBA" id="ARBA00022490"/>
    </source>
</evidence>
<evidence type="ECO:0000256" key="15">
    <source>
        <dbReference type="RuleBase" id="RU000591"/>
    </source>
</evidence>
<dbReference type="AlphaFoldDB" id="A0A6J4TX64"/>
<dbReference type="Gene3D" id="1.20.58.1480">
    <property type="match status" value="1"/>
</dbReference>
<dbReference type="GO" id="GO:0043565">
    <property type="term" value="F:sequence-specific DNA binding"/>
    <property type="evidence" value="ECO:0007669"/>
    <property type="project" value="UniProtKB-UniRule"/>
</dbReference>
<keyword evidence="7 10" id="KW-0067">ATP-binding</keyword>
<keyword evidence="3 10" id="KW-0645">Protease</keyword>
<keyword evidence="2 10" id="KW-0963">Cytoplasm</keyword>
<evidence type="ECO:0000256" key="11">
    <source>
        <dbReference type="PIRNR" id="PIRNR001174"/>
    </source>
</evidence>
<dbReference type="Pfam" id="PF22667">
    <property type="entry name" value="Lon_lid"/>
    <property type="match status" value="1"/>
</dbReference>
<feature type="active site" evidence="10 12">
    <location>
        <position position="727"/>
    </location>
</feature>
<evidence type="ECO:0000256" key="7">
    <source>
        <dbReference type="ARBA" id="ARBA00022840"/>
    </source>
</evidence>
<gene>
    <name evidence="10" type="primary">lon</name>
    <name evidence="19" type="ORF">AVDCRST_MAG59-12</name>
</gene>
<dbReference type="InterPro" id="IPR003111">
    <property type="entry name" value="Lon_prtase_N"/>
</dbReference>
<dbReference type="InterPro" id="IPR020568">
    <property type="entry name" value="Ribosomal_Su5_D2-typ_SF"/>
</dbReference>
<feature type="binding site" evidence="10 13">
    <location>
        <begin position="361"/>
        <end position="368"/>
    </location>
    <ligand>
        <name>ATP</name>
        <dbReference type="ChEBI" id="CHEBI:30616"/>
    </ligand>
</feature>
<comment type="subcellular location">
    <subcellularLocation>
        <location evidence="1 10 11">Cytoplasm</location>
    </subcellularLocation>
</comment>
<dbReference type="InterPro" id="IPR054594">
    <property type="entry name" value="Lon_lid"/>
</dbReference>
<evidence type="ECO:0000313" key="19">
    <source>
        <dbReference type="EMBL" id="CAA9532741.1"/>
    </source>
</evidence>
<dbReference type="GO" id="GO:0006515">
    <property type="term" value="P:protein quality control for misfolded or incompletely synthesized proteins"/>
    <property type="evidence" value="ECO:0007669"/>
    <property type="project" value="UniProtKB-UniRule"/>
</dbReference>
<proteinExistence type="evidence at transcript level"/>
<dbReference type="InterPro" id="IPR003959">
    <property type="entry name" value="ATPase_AAA_core"/>
</dbReference>
<dbReference type="InterPro" id="IPR003593">
    <property type="entry name" value="AAA+_ATPase"/>
</dbReference>
<reference evidence="19" key="1">
    <citation type="submission" date="2020-02" db="EMBL/GenBank/DDBJ databases">
        <authorList>
            <person name="Meier V. D."/>
        </authorList>
    </citation>
    <scope>NUCLEOTIDE SEQUENCE</scope>
    <source>
        <strain evidence="19">AVDCRST_MAG59</strain>
    </source>
</reference>
<sequence>MSMSRLHDQIPPRYPLLPLKNVVIFPRNVVTLLIARPRSIQAVEEALGRDRRLAVTAHRDSEVDDPRPGDLHGTGTLASVSSVERQQSGSIEVRLEGLSRVRLSAFDFGRGAYTVAAEPVREPAPAPSEANVLIGLVQDLTAKYGEARGVLPDEVLKMVGQAGDPGHLADLLATQLLQDVAGRQALLEVADPLARLERIYVHMSGQIDTATIERRIKDRVREQIDKNQREYYLREQLKAIHDELGGEGGNEIDALRKRIAERGVPPAVEEKLQKEVVRLERMPAVSNESTVSRTYIETLLTLPWTERSVDRIDLDEAERLLDADHYGMETVKERILDFLAVRKLTLDNGMEPRAQVLCLVGPPGVGKTSLGRSIAAAMGRHFVRVSLGGVRDEAEIRGHRRTYIGAMPGRLIGAMKQAGTLNPVILLDEIDKMASDYRGDPASAMLEVLDPDQNAAFGDHFLDVPYDLSRVLFITTANYLNQVPRPLRDRMEIIDISGYAEEEKIEIGRRHLLPRQLAAHGLASAPLELTPPIWVKLVREYTREAGVRQLDREIAAICRRLARDVVRGKTDQSVLTDEKLAEYLGPARYGQDMHVGEDQIGLSIGLGVTEVGGEILPVEVLTMPGKGTLTLTGKAGDVMQESARAALSYARSRAEHLRIDPDFQAQLDIHIHLPEGATPKDGPSAGITMATALISALTRRPVRGDTAMTGEITLRGRVLAIGGLKDKALAAHRQGIRRVIAPRDNERDFAKLPATLRHEVEFIWASSMDQVIAEGILLDEVQVGSLLEGSHPAVSGDPRPATDGFAPPDEPPYGDNVAAEGSRHPGEL</sequence>
<dbReference type="InterPro" id="IPR046336">
    <property type="entry name" value="Lon_prtase_N_sf"/>
</dbReference>
<evidence type="ECO:0000256" key="1">
    <source>
        <dbReference type="ARBA" id="ARBA00004496"/>
    </source>
</evidence>
<evidence type="ECO:0000256" key="12">
    <source>
        <dbReference type="PIRSR" id="PIRSR001174-1"/>
    </source>
</evidence>
<dbReference type="Pfam" id="PF00004">
    <property type="entry name" value="AAA"/>
    <property type="match status" value="1"/>
</dbReference>
<dbReference type="InterPro" id="IPR015947">
    <property type="entry name" value="PUA-like_sf"/>
</dbReference>
<keyword evidence="8 10" id="KW-0346">Stress response</keyword>
<dbReference type="Gene3D" id="1.10.8.60">
    <property type="match status" value="1"/>
</dbReference>
<name>A0A6J4TX64_9BACT</name>
<dbReference type="Pfam" id="PF05362">
    <property type="entry name" value="Lon_C"/>
    <property type="match status" value="1"/>
</dbReference>
<protein>
    <recommendedName>
        <fullName evidence="10 11">Lon protease</fullName>
        <ecNumber evidence="10 11">3.4.21.53</ecNumber>
    </recommendedName>
    <alternativeName>
        <fullName evidence="10">ATP-dependent protease La</fullName>
    </alternativeName>
</protein>
<feature type="compositionally biased region" description="Basic and acidic residues" evidence="16">
    <location>
        <begin position="57"/>
        <end position="70"/>
    </location>
</feature>
<keyword evidence="5 10" id="KW-0378">Hydrolase</keyword>
<feature type="active site" evidence="10 12">
    <location>
        <position position="684"/>
    </location>
</feature>
<dbReference type="PROSITE" id="PS51786">
    <property type="entry name" value="LON_PROTEOLYTIC"/>
    <property type="match status" value="1"/>
</dbReference>
<dbReference type="EC" id="3.4.21.53" evidence="10 11"/>
<comment type="similarity">
    <text evidence="10 11 14 15">Belongs to the peptidase S16 family.</text>
</comment>
<keyword evidence="6 10" id="KW-0720">Serine protease</keyword>
<dbReference type="PROSITE" id="PS01046">
    <property type="entry name" value="LON_SER"/>
    <property type="match status" value="1"/>
</dbReference>
<feature type="region of interest" description="Disordered" evidence="16">
    <location>
        <begin position="789"/>
        <end position="828"/>
    </location>
</feature>
<dbReference type="Gene3D" id="3.40.50.300">
    <property type="entry name" value="P-loop containing nucleotide triphosphate hydrolases"/>
    <property type="match status" value="1"/>
</dbReference>
<dbReference type="CDD" id="cd19500">
    <property type="entry name" value="RecA-like_Lon"/>
    <property type="match status" value="1"/>
</dbReference>
<evidence type="ECO:0000256" key="3">
    <source>
        <dbReference type="ARBA" id="ARBA00022670"/>
    </source>
</evidence>
<evidence type="ECO:0000256" key="6">
    <source>
        <dbReference type="ARBA" id="ARBA00022825"/>
    </source>
</evidence>